<gene>
    <name evidence="2" type="ORF">C5Y98_08125</name>
</gene>
<proteinExistence type="predicted"/>
<protein>
    <recommendedName>
        <fullName evidence="4">Flp pilus assembly protein CpaB</fullName>
    </recommendedName>
</protein>
<name>A0A2S8G0R9_9BACT</name>
<accession>A0A2S8G0R9</accession>
<dbReference type="EMBL" id="PUIB01000011">
    <property type="protein sequence ID" value="PQO38042.1"/>
    <property type="molecule type" value="Genomic_DNA"/>
</dbReference>
<evidence type="ECO:0000256" key="1">
    <source>
        <dbReference type="SAM" id="MobiDB-lite"/>
    </source>
</evidence>
<reference evidence="2 3" key="1">
    <citation type="submission" date="2018-02" db="EMBL/GenBank/DDBJ databases">
        <title>Comparative genomes isolates from brazilian mangrove.</title>
        <authorList>
            <person name="Araujo J.E."/>
            <person name="Taketani R.G."/>
            <person name="Silva M.C.P."/>
            <person name="Loureco M.V."/>
            <person name="Andreote F.D."/>
        </authorList>
    </citation>
    <scope>NUCLEOTIDE SEQUENCE [LARGE SCALE GENOMIC DNA]</scope>
    <source>
        <strain evidence="2 3">NAP PRIS-MGV</strain>
    </source>
</reference>
<feature type="region of interest" description="Disordered" evidence="1">
    <location>
        <begin position="597"/>
        <end position="618"/>
    </location>
</feature>
<sequence length="618" mass="65201">MAKRYSSSRRPSILLPLVLVLVLPLVLLGGTLGTLVALGIELPFLKSPEPPALRIPANLSPLAAYHRVSRDDLIDFQTGQIHYLKMPPESAVGSKLVGTTLAGEAVEGVVQSVAHKEIQGATYPVFLLASGEEVPLPNVDEVGGALLRLNKVIGRVLDREKSPNFGFTESNFLPEGTRSGTVGGVPRGMKAYTLEAGKLIGIHGLKIGDKIDLLASIPLEKISNGGSLASNGVIPASLVVDPSSKSHGSEYKEPRLVASDAQVIAPVYRRSKTTTSSSLIDGTSTRSTPVEEVVLAVHEADIPTVTEVLALDVPIAVVAHSGRPKEEEDETPPEGMVRVVVTPRETIPYTEIFLSQLIPGGAQKPRTILLAKEQVADLQILTTPEQIAGRVVRRVKAPGTFFTESDLFPRGTSPGFAAAVPTGKVAYTIDTAKIDGIAGLGLGDHFDLVATRPVDFQKMAQRIGAADLAVSSAIRQGALRLDAGAHTEVIVRGATVIAPPGSTALRVHGTKAQGKSRDAVEPMIIAVTPEEVSQISEVLATKVHLTAILRGIETVDAAPIPDSVDPTQSVHVLDSMIGRDREPIVFIGNTKNGPAKPLNLQDLVPAEGSQTTADEVPE</sequence>
<dbReference type="OrthoDB" id="283051at2"/>
<dbReference type="RefSeq" id="WP_105353119.1">
    <property type="nucleotide sequence ID" value="NZ_PUIB01000011.1"/>
</dbReference>
<dbReference type="Proteomes" id="UP000239388">
    <property type="component" value="Unassembled WGS sequence"/>
</dbReference>
<dbReference type="AlphaFoldDB" id="A0A2S8G0R9"/>
<evidence type="ECO:0000313" key="2">
    <source>
        <dbReference type="EMBL" id="PQO38042.1"/>
    </source>
</evidence>
<feature type="compositionally biased region" description="Polar residues" evidence="1">
    <location>
        <begin position="608"/>
        <end position="618"/>
    </location>
</feature>
<evidence type="ECO:0008006" key="4">
    <source>
        <dbReference type="Google" id="ProtNLM"/>
    </source>
</evidence>
<evidence type="ECO:0000313" key="3">
    <source>
        <dbReference type="Proteomes" id="UP000239388"/>
    </source>
</evidence>
<comment type="caution">
    <text evidence="2">The sequence shown here is derived from an EMBL/GenBank/DDBJ whole genome shotgun (WGS) entry which is preliminary data.</text>
</comment>
<organism evidence="2 3">
    <name type="scientific">Blastopirellula marina</name>
    <dbReference type="NCBI Taxonomy" id="124"/>
    <lineage>
        <taxon>Bacteria</taxon>
        <taxon>Pseudomonadati</taxon>
        <taxon>Planctomycetota</taxon>
        <taxon>Planctomycetia</taxon>
        <taxon>Pirellulales</taxon>
        <taxon>Pirellulaceae</taxon>
        <taxon>Blastopirellula</taxon>
    </lineage>
</organism>